<name>A0A7W7Y6F1_9BACT</name>
<reference evidence="1 2" key="1">
    <citation type="submission" date="2020-08" db="EMBL/GenBank/DDBJ databases">
        <title>Genomic Encyclopedia of Type Strains, Phase IV (KMG-IV): sequencing the most valuable type-strain genomes for metagenomic binning, comparative biology and taxonomic classification.</title>
        <authorList>
            <person name="Goeker M."/>
        </authorList>
    </citation>
    <scope>NUCLEOTIDE SEQUENCE [LARGE SCALE GENOMIC DNA]</scope>
    <source>
        <strain evidence="1 2">DSM 22071</strain>
    </source>
</reference>
<evidence type="ECO:0000313" key="2">
    <source>
        <dbReference type="Proteomes" id="UP000528322"/>
    </source>
</evidence>
<dbReference type="Proteomes" id="UP000528322">
    <property type="component" value="Unassembled WGS sequence"/>
</dbReference>
<dbReference type="AlphaFoldDB" id="A0A7W7Y6F1"/>
<proteinExistence type="predicted"/>
<organism evidence="1 2">
    <name type="scientific">Desulfurispira natronophila</name>
    <dbReference type="NCBI Taxonomy" id="682562"/>
    <lineage>
        <taxon>Bacteria</taxon>
        <taxon>Pseudomonadati</taxon>
        <taxon>Chrysiogenota</taxon>
        <taxon>Chrysiogenia</taxon>
        <taxon>Chrysiogenales</taxon>
        <taxon>Chrysiogenaceae</taxon>
        <taxon>Desulfurispira</taxon>
    </lineage>
</organism>
<dbReference type="RefSeq" id="WP_246347379.1">
    <property type="nucleotide sequence ID" value="NZ_JACHID010000027.1"/>
</dbReference>
<sequence>MTIARSQVVSLDVTTYYHCVSRCVRRAFLCGTDSVTGRSFDHRKQ</sequence>
<keyword evidence="2" id="KW-1185">Reference proteome</keyword>
<evidence type="ECO:0008006" key="3">
    <source>
        <dbReference type="Google" id="ProtNLM"/>
    </source>
</evidence>
<gene>
    <name evidence="1" type="ORF">HNR37_002273</name>
</gene>
<accession>A0A7W7Y6F1</accession>
<protein>
    <recommendedName>
        <fullName evidence="3">Transposase</fullName>
    </recommendedName>
</protein>
<dbReference type="EMBL" id="JACHID010000027">
    <property type="protein sequence ID" value="MBB5022924.1"/>
    <property type="molecule type" value="Genomic_DNA"/>
</dbReference>
<evidence type="ECO:0000313" key="1">
    <source>
        <dbReference type="EMBL" id="MBB5022924.1"/>
    </source>
</evidence>
<comment type="caution">
    <text evidence="1">The sequence shown here is derived from an EMBL/GenBank/DDBJ whole genome shotgun (WGS) entry which is preliminary data.</text>
</comment>